<gene>
    <name evidence="1" type="ORF">SDC9_73759</name>
</gene>
<sequence>MTNIYALVCGTLEPVGFPVGKQGSFSAEDEKNLPETYITYQVIDTPSKSYADNRPTGRSTRIQLTMYSSNPELTQGADSTFKAVMIPAGFMRVGGRDLPYDPSTGRGGYTCDYRYYDMED</sequence>
<dbReference type="AlphaFoldDB" id="A0A644YFY8"/>
<dbReference type="EMBL" id="VSSQ01004943">
    <property type="protein sequence ID" value="MPM27249.1"/>
    <property type="molecule type" value="Genomic_DNA"/>
</dbReference>
<evidence type="ECO:0008006" key="2">
    <source>
        <dbReference type="Google" id="ProtNLM"/>
    </source>
</evidence>
<proteinExistence type="predicted"/>
<comment type="caution">
    <text evidence="1">The sequence shown here is derived from an EMBL/GenBank/DDBJ whole genome shotgun (WGS) entry which is preliminary data.</text>
</comment>
<name>A0A644YFY8_9ZZZZ</name>
<organism evidence="1">
    <name type="scientific">bioreactor metagenome</name>
    <dbReference type="NCBI Taxonomy" id="1076179"/>
    <lineage>
        <taxon>unclassified sequences</taxon>
        <taxon>metagenomes</taxon>
        <taxon>ecological metagenomes</taxon>
    </lineage>
</organism>
<accession>A0A644YFY8</accession>
<protein>
    <recommendedName>
        <fullName evidence="2">DUF3168 domain-containing protein</fullName>
    </recommendedName>
</protein>
<reference evidence="1" key="1">
    <citation type="submission" date="2019-08" db="EMBL/GenBank/DDBJ databases">
        <authorList>
            <person name="Kucharzyk K."/>
            <person name="Murdoch R.W."/>
            <person name="Higgins S."/>
            <person name="Loffler F."/>
        </authorList>
    </citation>
    <scope>NUCLEOTIDE SEQUENCE</scope>
</reference>
<evidence type="ECO:0000313" key="1">
    <source>
        <dbReference type="EMBL" id="MPM27249.1"/>
    </source>
</evidence>